<sequence>MPRMKTILLAALLLVACNEPSNTGLLGYVEADYIYAAPVSAGRIIEVVVKRGDSVAAGAKLFTLDATDETAKRDQAAAALEQAKAKLADLQTGDRPEELAVIQAQLDAAKASMTLSVPRVERRRTMVKTNIVGVEQVDEAEAALLADRGHIAEYTARLAAAKLPARADQIAAAEHAVNEAKSALAAAQWALDQRQVTAAAAGRIEDVYFRPGEEANAGAAVLQLLPPSNLKLRLYVPEPELGRYKIGQRLAIACDGCAAGQTATISFIATAAEFTPPVIYSRESRAKLVHLIEARPDDTALPWHPGQPIEANPVP</sequence>
<accession>A0ABU0YNV2</accession>
<dbReference type="PANTHER" id="PTHR32347">
    <property type="entry name" value="EFFLUX SYSTEM COMPONENT YKNX-RELATED"/>
    <property type="match status" value="1"/>
</dbReference>
<dbReference type="SUPFAM" id="SSF111369">
    <property type="entry name" value="HlyD-like secretion proteins"/>
    <property type="match status" value="2"/>
</dbReference>
<dbReference type="Proteomes" id="UP001230156">
    <property type="component" value="Unassembled WGS sequence"/>
</dbReference>
<dbReference type="Gene3D" id="2.40.50.100">
    <property type="match status" value="1"/>
</dbReference>
<feature type="signal peptide" evidence="4">
    <location>
        <begin position="1"/>
        <end position="23"/>
    </location>
</feature>
<keyword evidence="4" id="KW-0732">Signal</keyword>
<evidence type="ECO:0000256" key="1">
    <source>
        <dbReference type="ARBA" id="ARBA00004196"/>
    </source>
</evidence>
<feature type="chain" id="PRO_5047100345" evidence="4">
    <location>
        <begin position="24"/>
        <end position="315"/>
    </location>
</feature>
<dbReference type="EMBL" id="JAUYVI010000005">
    <property type="protein sequence ID" value="MDQ7249379.1"/>
    <property type="molecule type" value="Genomic_DNA"/>
</dbReference>
<dbReference type="InterPro" id="IPR050465">
    <property type="entry name" value="UPF0194_transport"/>
</dbReference>
<keyword evidence="6" id="KW-1185">Reference proteome</keyword>
<name>A0ABU0YNV2_9PROT</name>
<evidence type="ECO:0000313" key="6">
    <source>
        <dbReference type="Proteomes" id="UP001230156"/>
    </source>
</evidence>
<evidence type="ECO:0000256" key="2">
    <source>
        <dbReference type="ARBA" id="ARBA00023054"/>
    </source>
</evidence>
<dbReference type="PROSITE" id="PS51257">
    <property type="entry name" value="PROKAR_LIPOPROTEIN"/>
    <property type="match status" value="1"/>
</dbReference>
<dbReference type="PANTHER" id="PTHR32347:SF23">
    <property type="entry name" value="BLL5650 PROTEIN"/>
    <property type="match status" value="1"/>
</dbReference>
<keyword evidence="2 3" id="KW-0175">Coiled coil</keyword>
<dbReference type="Gene3D" id="1.10.287.470">
    <property type="entry name" value="Helix hairpin bin"/>
    <property type="match status" value="1"/>
</dbReference>
<reference evidence="6" key="1">
    <citation type="submission" date="2023-08" db="EMBL/GenBank/DDBJ databases">
        <title>Rhodospirillaceae gen. nov., a novel taxon isolated from the Yangtze River Yuezi River estuary sludge.</title>
        <authorList>
            <person name="Ruan L."/>
        </authorList>
    </citation>
    <scope>NUCLEOTIDE SEQUENCE [LARGE SCALE GENOMIC DNA]</scope>
    <source>
        <strain evidence="6">R-7</strain>
    </source>
</reference>
<evidence type="ECO:0000313" key="5">
    <source>
        <dbReference type="EMBL" id="MDQ7249379.1"/>
    </source>
</evidence>
<dbReference type="RefSeq" id="WP_379957291.1">
    <property type="nucleotide sequence ID" value="NZ_JAUYVI010000005.1"/>
</dbReference>
<evidence type="ECO:0000256" key="3">
    <source>
        <dbReference type="SAM" id="Coils"/>
    </source>
</evidence>
<evidence type="ECO:0000256" key="4">
    <source>
        <dbReference type="SAM" id="SignalP"/>
    </source>
</evidence>
<feature type="coiled-coil region" evidence="3">
    <location>
        <begin position="66"/>
        <end position="93"/>
    </location>
</feature>
<comment type="caution">
    <text evidence="5">The sequence shown here is derived from an EMBL/GenBank/DDBJ whole genome shotgun (WGS) entry which is preliminary data.</text>
</comment>
<proteinExistence type="predicted"/>
<organism evidence="5 6">
    <name type="scientific">Dongia sedimenti</name>
    <dbReference type="NCBI Taxonomy" id="3064282"/>
    <lineage>
        <taxon>Bacteria</taxon>
        <taxon>Pseudomonadati</taxon>
        <taxon>Pseudomonadota</taxon>
        <taxon>Alphaproteobacteria</taxon>
        <taxon>Rhodospirillales</taxon>
        <taxon>Dongiaceae</taxon>
        <taxon>Dongia</taxon>
    </lineage>
</organism>
<protein>
    <submittedName>
        <fullName evidence="5">HlyD family efflux transporter periplasmic adaptor subunit</fullName>
    </submittedName>
</protein>
<gene>
    <name evidence="5" type="ORF">Q8A70_16955</name>
</gene>
<comment type="subcellular location">
    <subcellularLocation>
        <location evidence="1">Cell envelope</location>
    </subcellularLocation>
</comment>